<evidence type="ECO:0000313" key="4">
    <source>
        <dbReference type="Proteomes" id="UP000199062"/>
    </source>
</evidence>
<gene>
    <name evidence="3" type="ORF">SAMN05216559_1361</name>
</gene>
<protein>
    <recommendedName>
        <fullName evidence="2">DUF7993 domain-containing protein</fullName>
    </recommendedName>
</protein>
<name>A0A1I6KR96_9EURY</name>
<proteinExistence type="predicted"/>
<dbReference type="Proteomes" id="UP000199062">
    <property type="component" value="Unassembled WGS sequence"/>
</dbReference>
<accession>A0A1I6KR96</accession>
<dbReference type="Pfam" id="PF25956">
    <property type="entry name" value="DUF7993"/>
    <property type="match status" value="1"/>
</dbReference>
<organism evidence="3 4">
    <name type="scientific">Halomicrobium zhouii</name>
    <dbReference type="NCBI Taxonomy" id="767519"/>
    <lineage>
        <taxon>Archaea</taxon>
        <taxon>Methanobacteriati</taxon>
        <taxon>Methanobacteriota</taxon>
        <taxon>Stenosarchaea group</taxon>
        <taxon>Halobacteria</taxon>
        <taxon>Halobacteriales</taxon>
        <taxon>Haloarculaceae</taxon>
        <taxon>Halomicrobium</taxon>
    </lineage>
</organism>
<dbReference type="OrthoDB" id="242585at2157"/>
<feature type="domain" description="DUF7993" evidence="2">
    <location>
        <begin position="1"/>
        <end position="124"/>
    </location>
</feature>
<dbReference type="RefSeq" id="WP_089815093.1">
    <property type="nucleotide sequence ID" value="NZ_FOZK01000001.1"/>
</dbReference>
<dbReference type="AlphaFoldDB" id="A0A1I6KR96"/>
<feature type="region of interest" description="Disordered" evidence="1">
    <location>
        <begin position="25"/>
        <end position="47"/>
    </location>
</feature>
<reference evidence="3 4" key="1">
    <citation type="submission" date="2016-10" db="EMBL/GenBank/DDBJ databases">
        <authorList>
            <person name="de Groot N.N."/>
        </authorList>
    </citation>
    <scope>NUCLEOTIDE SEQUENCE [LARGE SCALE GENOMIC DNA]</scope>
    <source>
        <strain evidence="3 4">CGMCC 1.10457</strain>
    </source>
</reference>
<evidence type="ECO:0000313" key="3">
    <source>
        <dbReference type="EMBL" id="SFR93731.1"/>
    </source>
</evidence>
<sequence length="129" mass="13781">MVEDRITDGKRIAQLLASELTGLSTGPVERLGVDDADPDAEPSPEGSFAYDIVLDDRRVGSVFVHEETARVDLSVGDGVADESELAGTTTDGLSLSTTGEDHLRIHVEYGAAVKRAVDLLVDVLDEQCR</sequence>
<dbReference type="InterPro" id="IPR058306">
    <property type="entry name" value="DUF7993"/>
</dbReference>
<evidence type="ECO:0000259" key="2">
    <source>
        <dbReference type="Pfam" id="PF25956"/>
    </source>
</evidence>
<keyword evidence="4" id="KW-1185">Reference proteome</keyword>
<evidence type="ECO:0000256" key="1">
    <source>
        <dbReference type="SAM" id="MobiDB-lite"/>
    </source>
</evidence>
<dbReference type="EMBL" id="FOZK01000001">
    <property type="protein sequence ID" value="SFR93731.1"/>
    <property type="molecule type" value="Genomic_DNA"/>
</dbReference>